<name>A0AAV8PTA3_ENSVE</name>
<protein>
    <submittedName>
        <fullName evidence="1">Uncharacterized protein</fullName>
    </submittedName>
</protein>
<dbReference type="AlphaFoldDB" id="A0AAV8PTA3"/>
<dbReference type="EMBL" id="JAQQAF010000008">
    <property type="protein sequence ID" value="KAJ8465375.1"/>
    <property type="molecule type" value="Genomic_DNA"/>
</dbReference>
<comment type="caution">
    <text evidence="1">The sequence shown here is derived from an EMBL/GenBank/DDBJ whole genome shotgun (WGS) entry which is preliminary data.</text>
</comment>
<proteinExistence type="predicted"/>
<organism evidence="1 2">
    <name type="scientific">Ensete ventricosum</name>
    <name type="common">Abyssinian banana</name>
    <name type="synonym">Musa ensete</name>
    <dbReference type="NCBI Taxonomy" id="4639"/>
    <lineage>
        <taxon>Eukaryota</taxon>
        <taxon>Viridiplantae</taxon>
        <taxon>Streptophyta</taxon>
        <taxon>Embryophyta</taxon>
        <taxon>Tracheophyta</taxon>
        <taxon>Spermatophyta</taxon>
        <taxon>Magnoliopsida</taxon>
        <taxon>Liliopsida</taxon>
        <taxon>Zingiberales</taxon>
        <taxon>Musaceae</taxon>
        <taxon>Ensete</taxon>
    </lineage>
</organism>
<gene>
    <name evidence="1" type="ORF">OPV22_027927</name>
</gene>
<sequence>MATTSLFLPLSHGIASPPFADSHRDLSSSFLPPFSSSFRTGHETVCLDSAHIISGSVETCWVGSDVFGSIRLGCELERNEADGGLNSKGYRLLCQQ</sequence>
<reference evidence="1 2" key="1">
    <citation type="submission" date="2022-12" db="EMBL/GenBank/DDBJ databases">
        <title>Chromosome-scale assembly of the Ensete ventricosum genome.</title>
        <authorList>
            <person name="Dussert Y."/>
            <person name="Stocks J."/>
            <person name="Wendawek A."/>
            <person name="Woldeyes F."/>
            <person name="Nichols R.A."/>
            <person name="Borrell J.S."/>
        </authorList>
    </citation>
    <scope>NUCLEOTIDE SEQUENCE [LARGE SCALE GENOMIC DNA]</scope>
    <source>
        <strain evidence="2">cv. Maze</strain>
        <tissue evidence="1">Seeds</tissue>
    </source>
</reference>
<accession>A0AAV8PTA3</accession>
<dbReference type="Proteomes" id="UP001222027">
    <property type="component" value="Unassembled WGS sequence"/>
</dbReference>
<keyword evidence="2" id="KW-1185">Reference proteome</keyword>
<evidence type="ECO:0000313" key="1">
    <source>
        <dbReference type="EMBL" id="KAJ8465375.1"/>
    </source>
</evidence>
<evidence type="ECO:0000313" key="2">
    <source>
        <dbReference type="Proteomes" id="UP001222027"/>
    </source>
</evidence>